<dbReference type="InterPro" id="IPR000477">
    <property type="entry name" value="RT_dom"/>
</dbReference>
<dbReference type="GO" id="GO:0003676">
    <property type="term" value="F:nucleic acid binding"/>
    <property type="evidence" value="ECO:0007669"/>
    <property type="project" value="InterPro"/>
</dbReference>
<evidence type="ECO:0000256" key="3">
    <source>
        <dbReference type="ARBA" id="ARBA00022759"/>
    </source>
</evidence>
<dbReference type="Gene3D" id="3.30.70.270">
    <property type="match status" value="2"/>
</dbReference>
<dbReference type="InterPro" id="IPR043502">
    <property type="entry name" value="DNA/RNA_pol_sf"/>
</dbReference>
<dbReference type="Gene3D" id="3.30.420.10">
    <property type="entry name" value="Ribonuclease H-like superfamily/Ribonuclease H"/>
    <property type="match status" value="1"/>
</dbReference>
<dbReference type="FunFam" id="3.10.20.370:FF:000001">
    <property type="entry name" value="Retrovirus-related Pol polyprotein from transposon 17.6-like protein"/>
    <property type="match status" value="1"/>
</dbReference>
<dbReference type="STRING" id="70415.A0A5S6QUL9"/>
<dbReference type="InterPro" id="IPR043128">
    <property type="entry name" value="Rev_trsase/Diguanyl_cyclase"/>
</dbReference>
<name>A0A5S6QUL9_TRIMR</name>
<dbReference type="InterPro" id="IPR012337">
    <property type="entry name" value="RNaseH-like_sf"/>
</dbReference>
<dbReference type="InterPro" id="IPR041588">
    <property type="entry name" value="Integrase_H2C2"/>
</dbReference>
<dbReference type="CDD" id="cd01647">
    <property type="entry name" value="RT_LTR"/>
    <property type="match status" value="1"/>
</dbReference>
<organism evidence="7 8">
    <name type="scientific">Trichuris muris</name>
    <name type="common">Mouse whipworm</name>
    <dbReference type="NCBI Taxonomy" id="70415"/>
    <lineage>
        <taxon>Eukaryota</taxon>
        <taxon>Metazoa</taxon>
        <taxon>Ecdysozoa</taxon>
        <taxon>Nematoda</taxon>
        <taxon>Enoplea</taxon>
        <taxon>Dorylaimia</taxon>
        <taxon>Trichinellida</taxon>
        <taxon>Trichuridae</taxon>
        <taxon>Trichuris</taxon>
    </lineage>
</organism>
<dbReference type="SUPFAM" id="SSF53098">
    <property type="entry name" value="Ribonuclease H-like"/>
    <property type="match status" value="1"/>
</dbReference>
<dbReference type="AlphaFoldDB" id="A0A5S6QUL9"/>
<keyword evidence="7" id="KW-1185">Reference proteome</keyword>
<dbReference type="SUPFAM" id="SSF50630">
    <property type="entry name" value="Acid proteases"/>
    <property type="match status" value="1"/>
</dbReference>
<dbReference type="CDD" id="cd09274">
    <property type="entry name" value="RNase_HI_RT_Ty3"/>
    <property type="match status" value="1"/>
</dbReference>
<dbReference type="Pfam" id="PF17919">
    <property type="entry name" value="RT_RNaseH_2"/>
    <property type="match status" value="1"/>
</dbReference>
<feature type="domain" description="Integrase catalytic" evidence="6">
    <location>
        <begin position="704"/>
        <end position="854"/>
    </location>
</feature>
<accession>A0A5S6QUL9</accession>
<dbReference type="SUPFAM" id="SSF56672">
    <property type="entry name" value="DNA/RNA polymerases"/>
    <property type="match status" value="1"/>
</dbReference>
<dbReference type="Gene3D" id="3.10.10.10">
    <property type="entry name" value="HIV Type 1 Reverse Transcriptase, subunit A, domain 1"/>
    <property type="match status" value="1"/>
</dbReference>
<dbReference type="GO" id="GO:0042575">
    <property type="term" value="C:DNA polymerase complex"/>
    <property type="evidence" value="ECO:0007669"/>
    <property type="project" value="UniProtKB-ARBA"/>
</dbReference>
<sequence>MEVDSGAAFTVLSGRTYRRVASGTQARLEVFPQRLQDFQGRKIHVLRTASVNVEYGTYRGRLMVLVVKGQRSSLLGRNWFRPIGIRLAGVYQLNSGPIEVLIEEYSDLFSQNIGSVKALPIKLHIEENVAPIQMSARKVPFALRDRISLELDRLVGQGVLEPVEYTDWATPIVPVINEDGRIRICGDYKCTVNKVLKKDMYQITAVSDILTTLKKGKIFAKLDFAQAYQQLPVDEDSAKLQTIITHKGAFRPKRLQFGIASAPGIFQKFMDTLLGNVDGVAPYFDNVLVVAGSVRELVKVLKEVFERLRRVGICLKREKCVFGSDSVTFLGYRIDALGIHPTAEKLSAFHNAPSPKNKMELQAFLGLLNFYHNFLPNKAEVAEPLHRLLDKGCTWKWRQEHERAFQRAKRLISSNSVLTQYDDALPLTLTCDASQHGIGCVLAHKLPDGREAPVAFHSRTLATAERNYAQIDKEALSIIAGIKKFHNYIYGRPFEAKTNHKPLLGLLGKSAQTPTGLSPRMTRWSIMLSAYDYNLVYVPGKQIGYADALSRLPQQVNVTDVPPPLEVLLLESMPDPPVTAEQIAELSGKDAVLSKVRSWVANGWPANVAADEFKVYWRRKNELSLHKGCVLRGCCVVVPAQLRRRILELLHAGHPGIARMKCLARSYVWWPKVDQEIEASVRSCSQCQESRKDPQKECGGTWPEAKAPWSRLHADFFGPFRGKIFFLVVDAYFKWLEVRIVPPASSRAAIEVLRELCGTHGLLDRIVTDNGAAFKSIEFSWFLKSNHIRHLTSAQFHPASNGQAERLVQTAKEFLKKDSTGDWSVRIARLLLTQHATPSTVTNVSPAELLMNRKLVTCLDHLKPNSHDNIQVNRAPPRRQFSANDWVFARLYGQALKWTRATIMKRLGRVVYVVRTLDGLILKRHVNQLRPRSAP</sequence>
<evidence type="ECO:0000256" key="1">
    <source>
        <dbReference type="ARBA" id="ARBA00012493"/>
    </source>
</evidence>
<keyword evidence="2" id="KW-0540">Nuclease</keyword>
<dbReference type="GO" id="GO:0003964">
    <property type="term" value="F:RNA-directed DNA polymerase activity"/>
    <property type="evidence" value="ECO:0007669"/>
    <property type="project" value="UniProtKB-KW"/>
</dbReference>
<protein>
    <recommendedName>
        <fullName evidence="1">RNA-directed DNA polymerase</fullName>
        <ecNumber evidence="1">2.7.7.49</ecNumber>
    </recommendedName>
</protein>
<evidence type="ECO:0000259" key="6">
    <source>
        <dbReference type="PROSITE" id="PS50994"/>
    </source>
</evidence>
<dbReference type="FunFam" id="3.30.70.270:FF:000020">
    <property type="entry name" value="Transposon Tf2-6 polyprotein-like Protein"/>
    <property type="match status" value="1"/>
</dbReference>
<evidence type="ECO:0000256" key="2">
    <source>
        <dbReference type="ARBA" id="ARBA00022722"/>
    </source>
</evidence>
<dbReference type="PROSITE" id="PS50878">
    <property type="entry name" value="RT_POL"/>
    <property type="match status" value="1"/>
</dbReference>
<dbReference type="Pfam" id="PF00078">
    <property type="entry name" value="RVT_1"/>
    <property type="match status" value="1"/>
</dbReference>
<keyword evidence="3" id="KW-0378">Hydrolase</keyword>
<dbReference type="InterPro" id="IPR001584">
    <property type="entry name" value="Integrase_cat-core"/>
</dbReference>
<dbReference type="Pfam" id="PF17921">
    <property type="entry name" value="Integrase_H2C2"/>
    <property type="match status" value="1"/>
</dbReference>
<dbReference type="EC" id="2.7.7.49" evidence="1"/>
<dbReference type="InterPro" id="IPR041577">
    <property type="entry name" value="RT_RNaseH_2"/>
</dbReference>
<reference evidence="8" key="1">
    <citation type="submission" date="2019-12" db="UniProtKB">
        <authorList>
            <consortium name="WormBaseParasite"/>
        </authorList>
    </citation>
    <scope>IDENTIFICATION</scope>
</reference>
<dbReference type="InterPro" id="IPR021109">
    <property type="entry name" value="Peptidase_aspartic_dom_sf"/>
</dbReference>
<dbReference type="FunFam" id="1.10.340.70:FF:000003">
    <property type="entry name" value="Protein CBG25708"/>
    <property type="match status" value="1"/>
</dbReference>
<dbReference type="Proteomes" id="UP000046395">
    <property type="component" value="Unassembled WGS sequence"/>
</dbReference>
<feature type="domain" description="Reverse transcriptase" evidence="5">
    <location>
        <begin position="157"/>
        <end position="334"/>
    </location>
</feature>
<proteinExistence type="predicted"/>
<evidence type="ECO:0000313" key="7">
    <source>
        <dbReference type="Proteomes" id="UP000046395"/>
    </source>
</evidence>
<dbReference type="InterPro" id="IPR050951">
    <property type="entry name" value="Retrovirus_Pol_polyprotein"/>
</dbReference>
<keyword evidence="3" id="KW-0255">Endonuclease</keyword>
<keyword evidence="4" id="KW-0808">Transferase</keyword>
<keyword evidence="4" id="KW-0695">RNA-directed DNA polymerase</keyword>
<dbReference type="GO" id="GO:0015074">
    <property type="term" value="P:DNA integration"/>
    <property type="evidence" value="ECO:0007669"/>
    <property type="project" value="InterPro"/>
</dbReference>
<keyword evidence="4" id="KW-0548">Nucleotidyltransferase</keyword>
<dbReference type="PANTHER" id="PTHR37984:SF12">
    <property type="entry name" value="RIBONUCLEASE H"/>
    <property type="match status" value="1"/>
</dbReference>
<evidence type="ECO:0000259" key="5">
    <source>
        <dbReference type="PROSITE" id="PS50878"/>
    </source>
</evidence>
<evidence type="ECO:0000256" key="4">
    <source>
        <dbReference type="ARBA" id="ARBA00022918"/>
    </source>
</evidence>
<dbReference type="PANTHER" id="PTHR37984">
    <property type="entry name" value="PROTEIN CBG26694"/>
    <property type="match status" value="1"/>
</dbReference>
<evidence type="ECO:0000313" key="8">
    <source>
        <dbReference type="WBParaSite" id="TMUE_3000010818.1"/>
    </source>
</evidence>
<dbReference type="InterPro" id="IPR036397">
    <property type="entry name" value="RNaseH_sf"/>
</dbReference>
<dbReference type="GO" id="GO:0004519">
    <property type="term" value="F:endonuclease activity"/>
    <property type="evidence" value="ECO:0007669"/>
    <property type="project" value="UniProtKB-KW"/>
</dbReference>
<dbReference type="Gene3D" id="1.10.340.70">
    <property type="match status" value="1"/>
</dbReference>
<dbReference type="PROSITE" id="PS50994">
    <property type="entry name" value="INTEGRASE"/>
    <property type="match status" value="1"/>
</dbReference>
<dbReference type="WBParaSite" id="TMUE_3000010818.1">
    <property type="protein sequence ID" value="TMUE_3000010818.1"/>
    <property type="gene ID" value="WBGene00301089"/>
</dbReference>